<accession>A0AAW2FBF9</accession>
<evidence type="ECO:0000313" key="2">
    <source>
        <dbReference type="Proteomes" id="UP001430953"/>
    </source>
</evidence>
<reference evidence="1 2" key="1">
    <citation type="submission" date="2023-03" db="EMBL/GenBank/DDBJ databases">
        <title>High recombination rates correlate with genetic variation in Cardiocondyla obscurior ants.</title>
        <authorList>
            <person name="Errbii M."/>
        </authorList>
    </citation>
    <scope>NUCLEOTIDE SEQUENCE [LARGE SCALE GENOMIC DNA]</scope>
    <source>
        <strain evidence="1">Alpha-2009</strain>
        <tissue evidence="1">Whole body</tissue>
    </source>
</reference>
<comment type="caution">
    <text evidence="1">The sequence shown here is derived from an EMBL/GenBank/DDBJ whole genome shotgun (WGS) entry which is preliminary data.</text>
</comment>
<dbReference type="AlphaFoldDB" id="A0AAW2FBF9"/>
<dbReference type="EMBL" id="JADYXP020000013">
    <property type="protein sequence ID" value="KAL0111854.1"/>
    <property type="molecule type" value="Genomic_DNA"/>
</dbReference>
<name>A0AAW2FBF9_9HYME</name>
<gene>
    <name evidence="1" type="ORF">PUN28_013208</name>
</gene>
<keyword evidence="2" id="KW-1185">Reference proteome</keyword>
<organism evidence="1 2">
    <name type="scientific">Cardiocondyla obscurior</name>
    <dbReference type="NCBI Taxonomy" id="286306"/>
    <lineage>
        <taxon>Eukaryota</taxon>
        <taxon>Metazoa</taxon>
        <taxon>Ecdysozoa</taxon>
        <taxon>Arthropoda</taxon>
        <taxon>Hexapoda</taxon>
        <taxon>Insecta</taxon>
        <taxon>Pterygota</taxon>
        <taxon>Neoptera</taxon>
        <taxon>Endopterygota</taxon>
        <taxon>Hymenoptera</taxon>
        <taxon>Apocrita</taxon>
        <taxon>Aculeata</taxon>
        <taxon>Formicoidea</taxon>
        <taxon>Formicidae</taxon>
        <taxon>Myrmicinae</taxon>
        <taxon>Cardiocondyla</taxon>
    </lineage>
</organism>
<evidence type="ECO:0000313" key="1">
    <source>
        <dbReference type="EMBL" id="KAL0111854.1"/>
    </source>
</evidence>
<proteinExistence type="predicted"/>
<dbReference type="Proteomes" id="UP001430953">
    <property type="component" value="Unassembled WGS sequence"/>
</dbReference>
<sequence>MLTFSIKSVTHFIIEKFKYRLIGTKITINVKKKINLILHSPYACCSRVSTSFFFFFISSNLENFIIYILICTHTTETTANKFIMYVHNLAVFA</sequence>
<protein>
    <submittedName>
        <fullName evidence="1">Uncharacterized protein</fullName>
    </submittedName>
</protein>